<evidence type="ECO:0000256" key="11">
    <source>
        <dbReference type="ARBA" id="ARBA00023098"/>
    </source>
</evidence>
<feature type="transmembrane region" description="Helical" evidence="17">
    <location>
        <begin position="309"/>
        <end position="327"/>
    </location>
</feature>
<dbReference type="GO" id="GO:0008202">
    <property type="term" value="P:steroid metabolic process"/>
    <property type="evidence" value="ECO:0007669"/>
    <property type="project" value="UniProtKB-KW"/>
</dbReference>
<dbReference type="GO" id="GO:0000139">
    <property type="term" value="C:Golgi membrane"/>
    <property type="evidence" value="ECO:0007669"/>
    <property type="project" value="UniProtKB-SubCell"/>
</dbReference>
<sequence>MLQWARTLMQRFFLQLGLHCATHQVRVILISCVVITSLFYPALDLYTSSRDSSQSFLDALISPHTSSLRTERDLVNIWAGQDTLRVHEDPFTRAKCRDALRVERILIQSQLVEDDGALNHQVLRSTLKLERRLQELASGGDSPCLKKPDGQCLIISPLAFWNYEEAALASDLNILDTLGHFKNVSVSGIPITPNMVLAGRGSYEHHVGGSKFDYARFLALTYFFPNSPCSGSSAEHSQWVHTIQDAVIQNAEVTVQVPEATLIALEYDPERTTIKGWSAMSAFLYLAYIAFFAYVCWSVRYMDAVHSRLGVTFTALVEIAVSTITSLSVCALVGFRITMLLPIVIIFVGREYVDAVGRTSVTLPVKQRIAEGLVVSYNAILGVIAVFAAGAVRQFCTFAIVLEELLRRDTSLIPSAQPLLNDVQSTKQKQPRSGLPKLIHTTQALLKGRAATNVSLLMLLAMAATLYYTTYTASTSTMNSSLPKALGAVSRTKARPTSDAISTAERIWKTLNIAHTQLLHLRIELPTIITFSPDLTSKASEMQASYRSRYTMRTFSFVLWVLTILVLPIAATTSALYGLLLYLLKNTELLEAQRHKPEGDAGSRALEDARALQGQISFSTLPRGFQSDVELIAASKDGRTIVSVGLHNEILVLNADTKKQVTIDAEDAFLRMASTSSRMESTITSVTVDDAGRFFAIGTSTGLIAVWTVEKAAWRVKPLPWLALDNSSAGVTEMCFVPTFQQFVRTPSRTPPPSEPNSPIIPKIAGSILLATYENGVAARWTVGVLPTVAFFTPSRRAPIVIPEDRVLIAFCLDDGTLELVETGDFEPTMLNDCCLKPGNAFDMVWKVHACRAEMNGSMRFIVAAATEAGTVSLWDGLTGECIAMLDDAHGRITDIRVSPVQCETCHFCGQLPMESLAVAFSVDHNIRFSKLYLDDQTRRCACSRTHPQQQRLRRVSSRESLGRRSRSSSTASSQMGSPHISRARLATAFETLASPFPVSGHGVHSRRASEKEARRSTELLTVPFPGTLGAAEDYDISSNGSILGHYNTGSTTPTSTYVSQSVWRNAMLVPLADVTCERGCWDVTSKRFVGVRRKARSQGKPKSTVASDWGPSGLTSATLERWEIWMFDPATALLRSSLLASLSPPSSEAIGRSSTSSLSSRASSPSRTSFSSFNGSGDSIARLPFTRVSPLLVTSSPALAGFGNTIGVFHFHS</sequence>
<reference evidence="19" key="1">
    <citation type="submission" date="2020-11" db="EMBL/GenBank/DDBJ databases">
        <authorList>
            <consortium name="DOE Joint Genome Institute"/>
            <person name="Ahrendt S."/>
            <person name="Riley R."/>
            <person name="Andreopoulos W."/>
            <person name="LaButti K."/>
            <person name="Pangilinan J."/>
            <person name="Ruiz-duenas F.J."/>
            <person name="Barrasa J.M."/>
            <person name="Sanchez-Garcia M."/>
            <person name="Camarero S."/>
            <person name="Miyauchi S."/>
            <person name="Serrano A."/>
            <person name="Linde D."/>
            <person name="Babiker R."/>
            <person name="Drula E."/>
            <person name="Ayuso-Fernandez I."/>
            <person name="Pacheco R."/>
            <person name="Padilla G."/>
            <person name="Ferreira P."/>
            <person name="Barriuso J."/>
            <person name="Kellner H."/>
            <person name="Castanera R."/>
            <person name="Alfaro M."/>
            <person name="Ramirez L."/>
            <person name="Pisabarro A.G."/>
            <person name="Kuo A."/>
            <person name="Tritt A."/>
            <person name="Lipzen A."/>
            <person name="He G."/>
            <person name="Yan M."/>
            <person name="Ng V."/>
            <person name="Cullen D."/>
            <person name="Martin F."/>
            <person name="Rosso M.-N."/>
            <person name="Henrissat B."/>
            <person name="Hibbett D."/>
            <person name="Martinez A.T."/>
            <person name="Grigoriev I.V."/>
        </authorList>
    </citation>
    <scope>NUCLEOTIDE SEQUENCE</scope>
    <source>
        <strain evidence="19">AH 44721</strain>
    </source>
</reference>
<gene>
    <name evidence="19" type="ORF">CPB84DRAFT_1911546</name>
</gene>
<dbReference type="EMBL" id="JADNYJ010000391">
    <property type="protein sequence ID" value="KAF8869940.1"/>
    <property type="molecule type" value="Genomic_DNA"/>
</dbReference>
<dbReference type="InterPro" id="IPR015943">
    <property type="entry name" value="WD40/YVTN_repeat-like_dom_sf"/>
</dbReference>
<feature type="transmembrane region" description="Helical" evidence="17">
    <location>
        <begin position="374"/>
        <end position="402"/>
    </location>
</feature>
<protein>
    <recommendedName>
        <fullName evidence="4">Sterol regulatory element-binding protein cleavage-activating protein</fullName>
    </recommendedName>
</protein>
<evidence type="ECO:0000313" key="19">
    <source>
        <dbReference type="EMBL" id="KAF8869940.1"/>
    </source>
</evidence>
<evidence type="ECO:0000313" key="20">
    <source>
        <dbReference type="Proteomes" id="UP000724874"/>
    </source>
</evidence>
<keyword evidence="11" id="KW-0443">Lipid metabolism</keyword>
<comment type="similarity">
    <text evidence="3">Belongs to the WD repeat SCAP family.</text>
</comment>
<keyword evidence="7" id="KW-0677">Repeat</keyword>
<evidence type="ECO:0000256" key="1">
    <source>
        <dbReference type="ARBA" id="ARBA00004477"/>
    </source>
</evidence>
<evidence type="ECO:0000256" key="13">
    <source>
        <dbReference type="ARBA" id="ARBA00023136"/>
    </source>
</evidence>
<dbReference type="Pfam" id="PF12349">
    <property type="entry name" value="Sterol-sensing"/>
    <property type="match status" value="1"/>
</dbReference>
<keyword evidence="14" id="KW-0325">Glycoprotein</keyword>
<feature type="region of interest" description="Disordered" evidence="16">
    <location>
        <begin position="999"/>
        <end position="1018"/>
    </location>
</feature>
<evidence type="ECO:0000256" key="9">
    <source>
        <dbReference type="ARBA" id="ARBA00022989"/>
    </source>
</evidence>
<evidence type="ECO:0000256" key="14">
    <source>
        <dbReference type="ARBA" id="ARBA00023180"/>
    </source>
</evidence>
<keyword evidence="10" id="KW-0333">Golgi apparatus</keyword>
<evidence type="ECO:0000256" key="5">
    <source>
        <dbReference type="ARBA" id="ARBA00022574"/>
    </source>
</evidence>
<dbReference type="PROSITE" id="PS50156">
    <property type="entry name" value="SSD"/>
    <property type="match status" value="1"/>
</dbReference>
<dbReference type="GO" id="GO:0032936">
    <property type="term" value="C:SREBP-SCAP complex"/>
    <property type="evidence" value="ECO:0007669"/>
    <property type="project" value="TreeGrafter"/>
</dbReference>
<evidence type="ECO:0000256" key="10">
    <source>
        <dbReference type="ARBA" id="ARBA00023034"/>
    </source>
</evidence>
<dbReference type="PANTHER" id="PTHR46378:SF1">
    <property type="entry name" value="STEROL REGULATORY ELEMENT-BINDING PROTEIN CLEAVAGE-ACTIVATING PROTEIN"/>
    <property type="match status" value="1"/>
</dbReference>
<feature type="transmembrane region" description="Helical" evidence="17">
    <location>
        <begin position="277"/>
        <end position="297"/>
    </location>
</feature>
<feature type="domain" description="SSD" evidence="18">
    <location>
        <begin position="280"/>
        <end position="348"/>
    </location>
</feature>
<evidence type="ECO:0000256" key="2">
    <source>
        <dbReference type="ARBA" id="ARBA00004653"/>
    </source>
</evidence>
<feature type="compositionally biased region" description="Basic and acidic residues" evidence="16">
    <location>
        <begin position="1008"/>
        <end position="1018"/>
    </location>
</feature>
<keyword evidence="5" id="KW-0853">WD repeat</keyword>
<keyword evidence="15" id="KW-0753">Steroid metabolism</keyword>
<dbReference type="SUPFAM" id="SSF50978">
    <property type="entry name" value="WD40 repeat-like"/>
    <property type="match status" value="1"/>
</dbReference>
<dbReference type="Gene3D" id="2.130.10.10">
    <property type="entry name" value="YVTN repeat-like/Quinoprotein amine dehydrogenase"/>
    <property type="match status" value="2"/>
</dbReference>
<feature type="transmembrane region" description="Helical" evidence="17">
    <location>
        <begin position="450"/>
        <end position="469"/>
    </location>
</feature>
<dbReference type="GO" id="GO:0045540">
    <property type="term" value="P:regulation of cholesterol biosynthetic process"/>
    <property type="evidence" value="ECO:0007669"/>
    <property type="project" value="TreeGrafter"/>
</dbReference>
<name>A0A9P5N9K0_GYMJU</name>
<evidence type="ECO:0000256" key="17">
    <source>
        <dbReference type="SAM" id="Phobius"/>
    </source>
</evidence>
<proteinExistence type="inferred from homology"/>
<keyword evidence="20" id="KW-1185">Reference proteome</keyword>
<keyword evidence="8" id="KW-0256">Endoplasmic reticulum</keyword>
<evidence type="ECO:0000256" key="12">
    <source>
        <dbReference type="ARBA" id="ARBA00023121"/>
    </source>
</evidence>
<evidence type="ECO:0000256" key="15">
    <source>
        <dbReference type="ARBA" id="ARBA00023221"/>
    </source>
</evidence>
<dbReference type="GO" id="GO:0032934">
    <property type="term" value="F:sterol binding"/>
    <property type="evidence" value="ECO:0007669"/>
    <property type="project" value="InterPro"/>
</dbReference>
<dbReference type="InterPro" id="IPR030225">
    <property type="entry name" value="SCAP"/>
</dbReference>
<feature type="region of interest" description="Disordered" evidence="16">
    <location>
        <begin position="1146"/>
        <end position="1174"/>
    </location>
</feature>
<dbReference type="InterPro" id="IPR000731">
    <property type="entry name" value="SSD"/>
</dbReference>
<dbReference type="GO" id="GO:0005789">
    <property type="term" value="C:endoplasmic reticulum membrane"/>
    <property type="evidence" value="ECO:0007669"/>
    <property type="project" value="UniProtKB-SubCell"/>
</dbReference>
<evidence type="ECO:0000256" key="4">
    <source>
        <dbReference type="ARBA" id="ARBA00019541"/>
    </source>
</evidence>
<dbReference type="OrthoDB" id="6510177at2759"/>
<evidence type="ECO:0000256" key="16">
    <source>
        <dbReference type="SAM" id="MobiDB-lite"/>
    </source>
</evidence>
<dbReference type="InterPro" id="IPR053958">
    <property type="entry name" value="HMGCR/SNAP/NPC1-like_SSD"/>
</dbReference>
<comment type="subcellular location">
    <subcellularLocation>
        <location evidence="1">Endoplasmic reticulum membrane</location>
        <topology evidence="1">Multi-pass membrane protein</topology>
    </subcellularLocation>
    <subcellularLocation>
        <location evidence="2">Golgi apparatus membrane</location>
        <topology evidence="2">Multi-pass membrane protein</topology>
    </subcellularLocation>
</comment>
<dbReference type="AlphaFoldDB" id="A0A9P5N9K0"/>
<dbReference type="InterPro" id="IPR036322">
    <property type="entry name" value="WD40_repeat_dom_sf"/>
</dbReference>
<feature type="region of interest" description="Disordered" evidence="16">
    <location>
        <begin position="944"/>
        <end position="981"/>
    </location>
</feature>
<keyword evidence="13 17" id="KW-0472">Membrane</keyword>
<evidence type="ECO:0000256" key="6">
    <source>
        <dbReference type="ARBA" id="ARBA00022692"/>
    </source>
</evidence>
<evidence type="ECO:0000256" key="3">
    <source>
        <dbReference type="ARBA" id="ARBA00007410"/>
    </source>
</evidence>
<keyword evidence="9 17" id="KW-1133">Transmembrane helix</keyword>
<organism evidence="19 20">
    <name type="scientific">Gymnopilus junonius</name>
    <name type="common">Spectacular rustgill mushroom</name>
    <name type="synonym">Gymnopilus spectabilis subsp. junonius</name>
    <dbReference type="NCBI Taxonomy" id="109634"/>
    <lineage>
        <taxon>Eukaryota</taxon>
        <taxon>Fungi</taxon>
        <taxon>Dikarya</taxon>
        <taxon>Basidiomycota</taxon>
        <taxon>Agaricomycotina</taxon>
        <taxon>Agaricomycetes</taxon>
        <taxon>Agaricomycetidae</taxon>
        <taxon>Agaricales</taxon>
        <taxon>Agaricineae</taxon>
        <taxon>Hymenogastraceae</taxon>
        <taxon>Gymnopilus</taxon>
    </lineage>
</organism>
<feature type="transmembrane region" description="Helical" evidence="17">
    <location>
        <begin position="333"/>
        <end position="353"/>
    </location>
</feature>
<evidence type="ECO:0000256" key="7">
    <source>
        <dbReference type="ARBA" id="ARBA00022737"/>
    </source>
</evidence>
<evidence type="ECO:0000256" key="8">
    <source>
        <dbReference type="ARBA" id="ARBA00022824"/>
    </source>
</evidence>
<feature type="transmembrane region" description="Helical" evidence="17">
    <location>
        <begin position="557"/>
        <end position="584"/>
    </location>
</feature>
<evidence type="ECO:0000259" key="18">
    <source>
        <dbReference type="PROSITE" id="PS50156"/>
    </source>
</evidence>
<comment type="caution">
    <text evidence="19">The sequence shown here is derived from an EMBL/GenBank/DDBJ whole genome shotgun (WGS) entry which is preliminary data.</text>
</comment>
<dbReference type="GO" id="GO:0032933">
    <property type="term" value="P:SREBP signaling pathway"/>
    <property type="evidence" value="ECO:0007669"/>
    <property type="project" value="InterPro"/>
</dbReference>
<keyword evidence="12" id="KW-0446">Lipid-binding</keyword>
<dbReference type="PANTHER" id="PTHR46378">
    <property type="entry name" value="STEROL REGULATORY ELEMENT-BINDING PROTEIN CLEAVAGE-ACTIVATING PROTEIN"/>
    <property type="match status" value="1"/>
</dbReference>
<dbReference type="Proteomes" id="UP000724874">
    <property type="component" value="Unassembled WGS sequence"/>
</dbReference>
<accession>A0A9P5N9K0</accession>
<keyword evidence="6 17" id="KW-0812">Transmembrane</keyword>